<evidence type="ECO:0000256" key="3">
    <source>
        <dbReference type="SAM" id="MobiDB-lite"/>
    </source>
</evidence>
<evidence type="ECO:0000256" key="2">
    <source>
        <dbReference type="PROSITE-ProRule" id="PRU00059"/>
    </source>
</evidence>
<dbReference type="PROSITE" id="PS01180">
    <property type="entry name" value="CUB"/>
    <property type="match status" value="3"/>
</dbReference>
<dbReference type="Gene3D" id="2.60.120.290">
    <property type="entry name" value="Spermadhesin, CUB domain"/>
    <property type="match status" value="3"/>
</dbReference>
<dbReference type="SUPFAM" id="SSF49854">
    <property type="entry name" value="Spermadhesin, CUB domain"/>
    <property type="match status" value="3"/>
</dbReference>
<accession>A0A151IG53</accession>
<dbReference type="GO" id="GO:0005886">
    <property type="term" value="C:plasma membrane"/>
    <property type="evidence" value="ECO:0007669"/>
    <property type="project" value="TreeGrafter"/>
</dbReference>
<dbReference type="STRING" id="456900.A0A151IG53"/>
<dbReference type="CDD" id="cd00041">
    <property type="entry name" value="CUB"/>
    <property type="match status" value="3"/>
</dbReference>
<feature type="domain" description="CUB" evidence="4">
    <location>
        <begin position="304"/>
        <end position="425"/>
    </location>
</feature>
<protein>
    <submittedName>
        <fullName evidence="5">Suppressor of lurcher protein 1</fullName>
    </submittedName>
</protein>
<feature type="compositionally biased region" description="Basic and acidic residues" evidence="3">
    <location>
        <begin position="35"/>
        <end position="45"/>
    </location>
</feature>
<comment type="caution">
    <text evidence="2">Lacks conserved residue(s) required for the propagation of feature annotation.</text>
</comment>
<dbReference type="SMART" id="SM00042">
    <property type="entry name" value="CUB"/>
    <property type="match status" value="3"/>
</dbReference>
<dbReference type="Pfam" id="PF00431">
    <property type="entry name" value="CUB"/>
    <property type="match status" value="3"/>
</dbReference>
<evidence type="ECO:0000256" key="1">
    <source>
        <dbReference type="ARBA" id="ARBA00023157"/>
    </source>
</evidence>
<reference evidence="5 6" key="1">
    <citation type="submission" date="2016-03" db="EMBL/GenBank/DDBJ databases">
        <title>Cyphomyrmex costatus WGS genome.</title>
        <authorList>
            <person name="Nygaard S."/>
            <person name="Hu H."/>
            <person name="Boomsma J."/>
            <person name="Zhang G."/>
        </authorList>
    </citation>
    <scope>NUCLEOTIDE SEQUENCE [LARGE SCALE GENOMIC DNA]</scope>
    <source>
        <strain evidence="5">MS0001</strain>
        <tissue evidence="5">Whole body</tissue>
    </source>
</reference>
<feature type="domain" description="CUB" evidence="4">
    <location>
        <begin position="535"/>
        <end position="653"/>
    </location>
</feature>
<dbReference type="PANTHER" id="PTHR47537:SF2">
    <property type="entry name" value="CUBILIN"/>
    <property type="match status" value="1"/>
</dbReference>
<feature type="region of interest" description="Disordered" evidence="3">
    <location>
        <begin position="28"/>
        <end position="55"/>
    </location>
</feature>
<proteinExistence type="predicted"/>
<dbReference type="Proteomes" id="UP000078542">
    <property type="component" value="Unassembled WGS sequence"/>
</dbReference>
<dbReference type="EMBL" id="KQ977739">
    <property type="protein sequence ID" value="KYN00204.1"/>
    <property type="molecule type" value="Genomic_DNA"/>
</dbReference>
<dbReference type="AlphaFoldDB" id="A0A151IG53"/>
<dbReference type="InterPro" id="IPR035914">
    <property type="entry name" value="Sperma_CUB_dom_sf"/>
</dbReference>
<gene>
    <name evidence="5" type="ORF">ALC62_08999</name>
</gene>
<keyword evidence="1" id="KW-1015">Disulfide bond</keyword>
<evidence type="ECO:0000313" key="5">
    <source>
        <dbReference type="EMBL" id="KYN00204.1"/>
    </source>
</evidence>
<dbReference type="FunFam" id="2.60.120.290:FF:000058">
    <property type="entry name" value="CUB domaincontaining protein"/>
    <property type="match status" value="1"/>
</dbReference>
<dbReference type="InterPro" id="IPR053207">
    <property type="entry name" value="Non-NMDA_GluR_Accessory"/>
</dbReference>
<evidence type="ECO:0000259" key="4">
    <source>
        <dbReference type="PROSITE" id="PS01180"/>
    </source>
</evidence>
<feature type="domain" description="CUB" evidence="4">
    <location>
        <begin position="147"/>
        <end position="267"/>
    </location>
</feature>
<evidence type="ECO:0000313" key="6">
    <source>
        <dbReference type="Proteomes" id="UP000078542"/>
    </source>
</evidence>
<organism evidence="5 6">
    <name type="scientific">Cyphomyrmex costatus</name>
    <dbReference type="NCBI Taxonomy" id="456900"/>
    <lineage>
        <taxon>Eukaryota</taxon>
        <taxon>Metazoa</taxon>
        <taxon>Ecdysozoa</taxon>
        <taxon>Arthropoda</taxon>
        <taxon>Hexapoda</taxon>
        <taxon>Insecta</taxon>
        <taxon>Pterygota</taxon>
        <taxon>Neoptera</taxon>
        <taxon>Endopterygota</taxon>
        <taxon>Hymenoptera</taxon>
        <taxon>Apocrita</taxon>
        <taxon>Aculeata</taxon>
        <taxon>Formicoidea</taxon>
        <taxon>Formicidae</taxon>
        <taxon>Myrmicinae</taxon>
        <taxon>Cyphomyrmex</taxon>
    </lineage>
</organism>
<keyword evidence="6" id="KW-1185">Reference proteome</keyword>
<sequence length="698" mass="78543">MPAAFTYANAHSGISAVAHYASNCVGVTSTSGTSDRQDGPLEMHGKQSGNAQRYAKRRRLRAARTNHSSDYFGSYISSSVTDRLKFLRSVFERSPTAILSKYPSGTLSLENRLLLTNLDATRRRSSPNGNFLCLFEMDGLLVPGTICDYEFVSSQSTPQYGRFYSPRYPSSYPKNIRCSYLFRARLKERIRLVFEEISLQKGDLSCLNRADLIKVHDGTDSGEPTIAVLCNQGTEVEVLSTGPGLYVEFVANSEWPGQGFKAMFQFQPLDDALHPEPDKVPGAVTGNPKYSVIGPAVSATTSLCDMVYNSDTTKTGIVMSPGYPNPYPSRTHCTYDFQGRGKERVQVIFQDLNLFNSQSNPNDCEGVDSLVAFVNIDGKKDKIDSFCGDIPPRPIMSNGPRLSLEFQGLTSSRHSRGFKATYTFMETHTAAGRAVTEQMDREVYSSYIENRKNRKLTQGVHEQRRNAEANNLSEISSRGRDVTTASCVFGRCRVVSSSTFLAETYRYVDSFSHEEAFILSDFGVTTGRQEGQYPCAFVFNSNETRNGTFTSPNYPGLYPRATECYYFFNGQANERVHLHFHFFDVEGVLPCEAISASDYVEFSNYMTRDRKYPRHCGQLKEFDVYSERKFFRVTFKSNDRLDATGFNASYVFLDEEENYTMKIPASNGSARHGEAFMKLINYITTLLALYLRKYLLIF</sequence>
<dbReference type="PANTHER" id="PTHR47537">
    <property type="entry name" value="CUBILIN"/>
    <property type="match status" value="1"/>
</dbReference>
<dbReference type="InterPro" id="IPR000859">
    <property type="entry name" value="CUB_dom"/>
</dbReference>
<name>A0A151IG53_9HYME</name>